<evidence type="ECO:0000256" key="2">
    <source>
        <dbReference type="ARBA" id="ARBA00022487"/>
    </source>
</evidence>
<name>A0AA38SLZ8_9PEZI</name>
<sequence>MVAVIVPVLWALFQPLSHAAVLNCRQSKPCAASSFTSVLPAGASIEKVASVANGGSYGEGAIDLGYPGSALNLPAVCAVTVRVTQGTSKYRFGLFLPTAASWNSKFLAVGGYSQAGGINWPDMGQGPHYGMATLSSDLGHNSTGADLSWATPDTLLDWGYRALNGSVFLGKALTQAYYGKSITYSYWSGCSTGGRQGLKEIQISPESFDGALIGSAAWDTKHLFPWLTKLATYNLPASDPKHIDVAQFALLAQTVQSQCDGQDGQADNIVSSPETCALDLSAIQCGDPRANATNCLTAPQVQTARNIYSDYVTAGGRFVHNGFSPSSEAQWSTFLSFGAPEDFDVRYERYWLYGDPAWNWTQYTDAVVDDSERIDPGKATADAYDISAFKNRGGKVLMYHGLADGVVPTKSSGLYYNRTAAAMGTPSLQDFFRLFYVPGMQHCWFTPPEVNAPWAFGGAGQATQLLAQAGFGQGWSTPGFLGNAKYDALVALMNWVEKGTAVDSVVATTWSSTGAVARQRPLCPWPKKAVYKGNGNKNDAGSWSCA</sequence>
<dbReference type="Pfam" id="PF07519">
    <property type="entry name" value="Tannase"/>
    <property type="match status" value="2"/>
</dbReference>
<evidence type="ECO:0000313" key="9">
    <source>
        <dbReference type="EMBL" id="KAJ9165277.1"/>
    </source>
</evidence>
<evidence type="ECO:0000256" key="6">
    <source>
        <dbReference type="ARBA" id="ARBA00022837"/>
    </source>
</evidence>
<evidence type="ECO:0000313" key="10">
    <source>
        <dbReference type="Proteomes" id="UP001174691"/>
    </source>
</evidence>
<dbReference type="GO" id="GO:0046872">
    <property type="term" value="F:metal ion binding"/>
    <property type="evidence" value="ECO:0007669"/>
    <property type="project" value="UniProtKB-KW"/>
</dbReference>
<accession>A0AA38SLZ8</accession>
<feature type="chain" id="PRO_5041484720" description="Carboxylic ester hydrolase" evidence="8">
    <location>
        <begin position="20"/>
        <end position="546"/>
    </location>
</feature>
<keyword evidence="6" id="KW-0106">Calcium</keyword>
<comment type="caution">
    <text evidence="9">The sequence shown here is derived from an EMBL/GenBank/DDBJ whole genome shotgun (WGS) entry which is preliminary data.</text>
</comment>
<evidence type="ECO:0000256" key="4">
    <source>
        <dbReference type="ARBA" id="ARBA00022729"/>
    </source>
</evidence>
<evidence type="ECO:0000256" key="7">
    <source>
        <dbReference type="ARBA" id="ARBA00023157"/>
    </source>
</evidence>
<proteinExistence type="inferred from homology"/>
<dbReference type="GO" id="GO:0030600">
    <property type="term" value="F:feruloyl esterase activity"/>
    <property type="evidence" value="ECO:0007669"/>
    <property type="project" value="UniProtKB-ARBA"/>
</dbReference>
<dbReference type="SUPFAM" id="SSF53474">
    <property type="entry name" value="alpha/beta-Hydrolases"/>
    <property type="match status" value="1"/>
</dbReference>
<evidence type="ECO:0000256" key="1">
    <source>
        <dbReference type="ARBA" id="ARBA00006249"/>
    </source>
</evidence>
<dbReference type="PANTHER" id="PTHR33938:SF2">
    <property type="entry name" value="CARBOXYLIC ESTER HYDROLASE"/>
    <property type="match status" value="1"/>
</dbReference>
<reference evidence="9" key="1">
    <citation type="submission" date="2022-07" db="EMBL/GenBank/DDBJ databases">
        <title>Fungi with potential for degradation of polypropylene.</title>
        <authorList>
            <person name="Gostincar C."/>
        </authorList>
    </citation>
    <scope>NUCLEOTIDE SEQUENCE</scope>
    <source>
        <strain evidence="9">EXF-13287</strain>
    </source>
</reference>
<dbReference type="AlphaFoldDB" id="A0AA38SLZ8"/>
<dbReference type="PANTHER" id="PTHR33938">
    <property type="entry name" value="FERULOYL ESTERASE B-RELATED"/>
    <property type="match status" value="1"/>
</dbReference>
<evidence type="ECO:0000256" key="3">
    <source>
        <dbReference type="ARBA" id="ARBA00022723"/>
    </source>
</evidence>
<comment type="similarity">
    <text evidence="1 8">Belongs to the tannase family.</text>
</comment>
<feature type="signal peptide" evidence="8">
    <location>
        <begin position="1"/>
        <end position="19"/>
    </location>
</feature>
<dbReference type="InterPro" id="IPR029058">
    <property type="entry name" value="AB_hydrolase_fold"/>
</dbReference>
<keyword evidence="2" id="KW-0719">Serine esterase</keyword>
<keyword evidence="3" id="KW-0479">Metal-binding</keyword>
<keyword evidence="10" id="KW-1185">Reference proteome</keyword>
<dbReference type="InterPro" id="IPR011118">
    <property type="entry name" value="Tannase/feruloyl_esterase"/>
</dbReference>
<gene>
    <name evidence="9" type="ORF">NKR19_g610</name>
</gene>
<keyword evidence="4 8" id="KW-0732">Signal</keyword>
<protein>
    <recommendedName>
        <fullName evidence="8">Carboxylic ester hydrolase</fullName>
        <ecNumber evidence="8">3.1.1.-</ecNumber>
    </recommendedName>
</protein>
<dbReference type="EC" id="3.1.1.-" evidence="8"/>
<keyword evidence="7" id="KW-1015">Disulfide bond</keyword>
<dbReference type="EMBL" id="JANBVN010000005">
    <property type="protein sequence ID" value="KAJ9165277.1"/>
    <property type="molecule type" value="Genomic_DNA"/>
</dbReference>
<organism evidence="9 10">
    <name type="scientific">Coniochaeta hoffmannii</name>
    <dbReference type="NCBI Taxonomy" id="91930"/>
    <lineage>
        <taxon>Eukaryota</taxon>
        <taxon>Fungi</taxon>
        <taxon>Dikarya</taxon>
        <taxon>Ascomycota</taxon>
        <taxon>Pezizomycotina</taxon>
        <taxon>Sordariomycetes</taxon>
        <taxon>Sordariomycetidae</taxon>
        <taxon>Coniochaetales</taxon>
        <taxon>Coniochaetaceae</taxon>
        <taxon>Coniochaeta</taxon>
    </lineage>
</organism>
<evidence type="ECO:0000256" key="8">
    <source>
        <dbReference type="RuleBase" id="RU361238"/>
    </source>
</evidence>
<evidence type="ECO:0000256" key="5">
    <source>
        <dbReference type="ARBA" id="ARBA00022801"/>
    </source>
</evidence>
<dbReference type="Proteomes" id="UP001174691">
    <property type="component" value="Unassembled WGS sequence"/>
</dbReference>
<keyword evidence="5 8" id="KW-0378">Hydrolase</keyword>